<keyword evidence="8" id="KW-0961">Cell wall biogenesis/degradation</keyword>
<dbReference type="GO" id="GO:0046872">
    <property type="term" value="F:metal ion binding"/>
    <property type="evidence" value="ECO:0007669"/>
    <property type="project" value="UniProtKB-KW"/>
</dbReference>
<evidence type="ECO:0000256" key="1">
    <source>
        <dbReference type="ARBA" id="ARBA00001362"/>
    </source>
</evidence>
<evidence type="ECO:0000256" key="5">
    <source>
        <dbReference type="ARBA" id="ARBA00022833"/>
    </source>
</evidence>
<evidence type="ECO:0000256" key="7">
    <source>
        <dbReference type="ARBA" id="ARBA00023049"/>
    </source>
</evidence>
<dbReference type="PANTHER" id="PTHR43126:SF1">
    <property type="entry name" value="D-ALANYL-D-ALANINE DIPEPTIDASE"/>
    <property type="match status" value="1"/>
</dbReference>
<dbReference type="AlphaFoldDB" id="G4Q8T2"/>
<dbReference type="GO" id="GO:0008237">
    <property type="term" value="F:metallopeptidase activity"/>
    <property type="evidence" value="ECO:0007669"/>
    <property type="project" value="UniProtKB-KW"/>
</dbReference>
<organism evidence="10 11">
    <name type="scientific">Acidaminococcus intestini (strain RyC-MR95)</name>
    <dbReference type="NCBI Taxonomy" id="568816"/>
    <lineage>
        <taxon>Bacteria</taxon>
        <taxon>Bacillati</taxon>
        <taxon>Bacillota</taxon>
        <taxon>Negativicutes</taxon>
        <taxon>Acidaminococcales</taxon>
        <taxon>Acidaminococcaceae</taxon>
        <taxon>Acidaminococcus</taxon>
    </lineage>
</organism>
<evidence type="ECO:0000313" key="10">
    <source>
        <dbReference type="EMBL" id="AEQ22515.1"/>
    </source>
</evidence>
<keyword evidence="5" id="KW-0862">Zinc</keyword>
<evidence type="ECO:0000256" key="4">
    <source>
        <dbReference type="ARBA" id="ARBA00022801"/>
    </source>
</evidence>
<evidence type="ECO:0000256" key="6">
    <source>
        <dbReference type="ARBA" id="ARBA00022997"/>
    </source>
</evidence>
<dbReference type="InterPro" id="IPR000755">
    <property type="entry name" value="A_A_dipeptidase"/>
</dbReference>
<keyword evidence="6" id="KW-0224">Dipeptidase</keyword>
<dbReference type="InParanoid" id="G4Q8T2"/>
<accession>G4Q8T2</accession>
<evidence type="ECO:0000256" key="9">
    <source>
        <dbReference type="SAM" id="SignalP"/>
    </source>
</evidence>
<comment type="catalytic activity">
    <reaction evidence="1">
        <text>D-alanyl-D-alanine + H2O = 2 D-alanine</text>
        <dbReference type="Rhea" id="RHEA:20661"/>
        <dbReference type="ChEBI" id="CHEBI:15377"/>
        <dbReference type="ChEBI" id="CHEBI:57416"/>
        <dbReference type="ChEBI" id="CHEBI:57822"/>
        <dbReference type="EC" id="3.4.13.22"/>
    </reaction>
</comment>
<dbReference type="HOGENOM" id="CLU_051624_0_0_9"/>
<evidence type="ECO:0000313" key="11">
    <source>
        <dbReference type="Proteomes" id="UP000007093"/>
    </source>
</evidence>
<dbReference type="GO" id="GO:0006508">
    <property type="term" value="P:proteolysis"/>
    <property type="evidence" value="ECO:0007669"/>
    <property type="project" value="UniProtKB-KW"/>
</dbReference>
<keyword evidence="9" id="KW-0732">Signal</keyword>
<proteinExistence type="predicted"/>
<dbReference type="STRING" id="568816.Acin_1290"/>
<evidence type="ECO:0000256" key="2">
    <source>
        <dbReference type="ARBA" id="ARBA00022670"/>
    </source>
</evidence>
<dbReference type="GO" id="GO:0160237">
    <property type="term" value="F:D-Ala-D-Ala dipeptidase activity"/>
    <property type="evidence" value="ECO:0007669"/>
    <property type="project" value="UniProtKB-EC"/>
</dbReference>
<dbReference type="Gene3D" id="3.30.1380.10">
    <property type="match status" value="1"/>
</dbReference>
<keyword evidence="7" id="KW-0482">Metalloprotease</keyword>
<evidence type="ECO:0000256" key="3">
    <source>
        <dbReference type="ARBA" id="ARBA00022723"/>
    </source>
</evidence>
<reference evidence="10 11" key="1">
    <citation type="journal article" date="2011" name="J. Bacteriol.">
        <title>Complete genome sequence of Acidaminococcus intestini RYC-MR95, a Gram-negative bacterium from the phylum Firmicutes.</title>
        <authorList>
            <person name="D'Auria G."/>
            <person name="Galan J.C."/>
            <person name="Rodriguez-Alcayna M."/>
            <person name="Moya A."/>
            <person name="Baquero F."/>
            <person name="Latorre A."/>
        </authorList>
    </citation>
    <scope>NUCLEOTIDE SEQUENCE [LARGE SCALE GENOMIC DNA]</scope>
    <source>
        <strain evidence="10 11">RyC-MR95</strain>
    </source>
</reference>
<sequence>MIHMKKELLTLCFCLIGLWGAGTVQATAPVTPTQPSALRYFGNAHETLALVPQKSGFSLCYALPGENGTRWNWFYLSPERKDSYTLREEGPTVKADSTVRLSPGGSQLVAGRYVYPAMTYTGKPPDEAFQEAPYEMAPDEEALIGYYHGGGDVLLVREHQGELELLYELEKNDRDFTKSNSFALVKNHYDAYTLMEKGPYTDTSSPVRFDRNGSGLGISLRIGNHSYSRIFTRGENDRPWRVKPVITLAQAREKAKAFPVPSKIAAEKLDLVSVSDVVSTAKLDLRYSTANNLFGEAIVSSKKAELNRKAAQALSRAAEILASKGYGLLIWEGYRSYEDFAVAKLLLGPSRDSLLPPLSEGYSHNTGRSLDVSLYDLETGTPIKMISDFDELSPAQFRAFPGGTDLQRYLRGLLDYAMTQSGFNGSDMEWWHYEYKG</sequence>
<dbReference type="Proteomes" id="UP000007093">
    <property type="component" value="Chromosome"/>
</dbReference>
<name>G4Q8T2_ACIIR</name>
<gene>
    <name evidence="10" type="ordered locus">Acin_1290</name>
</gene>
<dbReference type="Pfam" id="PF01427">
    <property type="entry name" value="Peptidase_M15"/>
    <property type="match status" value="1"/>
</dbReference>
<dbReference type="KEGG" id="ain:Acin_1290"/>
<dbReference type="InterPro" id="IPR009045">
    <property type="entry name" value="Zn_M74/Hedgehog-like"/>
</dbReference>
<keyword evidence="11" id="KW-1185">Reference proteome</keyword>
<dbReference type="PANTHER" id="PTHR43126">
    <property type="entry name" value="D-ALANYL-D-ALANINE DIPEPTIDASE"/>
    <property type="match status" value="1"/>
</dbReference>
<dbReference type="eggNOG" id="COG2173">
    <property type="taxonomic scope" value="Bacteria"/>
</dbReference>
<feature type="chain" id="PRO_5003467057" evidence="9">
    <location>
        <begin position="27"/>
        <end position="437"/>
    </location>
</feature>
<evidence type="ECO:0000256" key="8">
    <source>
        <dbReference type="ARBA" id="ARBA00023316"/>
    </source>
</evidence>
<protein>
    <submittedName>
        <fullName evidence="10">Peptidase</fullName>
    </submittedName>
</protein>
<dbReference type="PATRIC" id="fig|568816.4.peg.1247"/>
<keyword evidence="3" id="KW-0479">Metal-binding</keyword>
<keyword evidence="4" id="KW-0378">Hydrolase</keyword>
<dbReference type="SUPFAM" id="SSF55166">
    <property type="entry name" value="Hedgehog/DD-peptidase"/>
    <property type="match status" value="1"/>
</dbReference>
<feature type="signal peptide" evidence="9">
    <location>
        <begin position="1"/>
        <end position="26"/>
    </location>
</feature>
<dbReference type="GO" id="GO:0071555">
    <property type="term" value="P:cell wall organization"/>
    <property type="evidence" value="ECO:0007669"/>
    <property type="project" value="UniProtKB-KW"/>
</dbReference>
<dbReference type="EMBL" id="CP003058">
    <property type="protein sequence ID" value="AEQ22515.1"/>
    <property type="molecule type" value="Genomic_DNA"/>
</dbReference>
<keyword evidence="2" id="KW-0645">Protease</keyword>